<keyword evidence="1" id="KW-0472">Membrane</keyword>
<feature type="transmembrane region" description="Helical" evidence="1">
    <location>
        <begin position="98"/>
        <end position="122"/>
    </location>
</feature>
<dbReference type="Proteomes" id="UP001143474">
    <property type="component" value="Unassembled WGS sequence"/>
</dbReference>
<feature type="transmembrane region" description="Helical" evidence="1">
    <location>
        <begin position="142"/>
        <end position="167"/>
    </location>
</feature>
<dbReference type="RefSeq" id="WP_271215271.1">
    <property type="nucleotide sequence ID" value="NZ_BAAAVD010000021.1"/>
</dbReference>
<keyword evidence="1" id="KW-0812">Transmembrane</keyword>
<dbReference type="EMBL" id="BSEV01000001">
    <property type="protein sequence ID" value="GLK06668.1"/>
    <property type="molecule type" value="Genomic_DNA"/>
</dbReference>
<evidence type="ECO:0000313" key="3">
    <source>
        <dbReference type="Proteomes" id="UP001143474"/>
    </source>
</evidence>
<organism evidence="2 3">
    <name type="scientific">Streptosporangium carneum</name>
    <dbReference type="NCBI Taxonomy" id="47481"/>
    <lineage>
        <taxon>Bacteria</taxon>
        <taxon>Bacillati</taxon>
        <taxon>Actinomycetota</taxon>
        <taxon>Actinomycetes</taxon>
        <taxon>Streptosporangiales</taxon>
        <taxon>Streptosporangiaceae</taxon>
        <taxon>Streptosporangium</taxon>
    </lineage>
</organism>
<protein>
    <submittedName>
        <fullName evidence="2">ABC transporter permease</fullName>
    </submittedName>
</protein>
<reference evidence="2" key="1">
    <citation type="journal article" date="2014" name="Int. J. Syst. Evol. Microbiol.">
        <title>Complete genome sequence of Corynebacterium casei LMG S-19264T (=DSM 44701T), isolated from a smear-ripened cheese.</title>
        <authorList>
            <consortium name="US DOE Joint Genome Institute (JGI-PGF)"/>
            <person name="Walter F."/>
            <person name="Albersmeier A."/>
            <person name="Kalinowski J."/>
            <person name="Ruckert C."/>
        </authorList>
    </citation>
    <scope>NUCLEOTIDE SEQUENCE</scope>
    <source>
        <strain evidence="2">VKM Ac-2007</strain>
    </source>
</reference>
<feature type="transmembrane region" description="Helical" evidence="1">
    <location>
        <begin position="53"/>
        <end position="77"/>
    </location>
</feature>
<proteinExistence type="predicted"/>
<dbReference type="PANTHER" id="PTHR37305:SF1">
    <property type="entry name" value="MEMBRANE PROTEIN"/>
    <property type="match status" value="1"/>
</dbReference>
<accession>A0A9W6HW51</accession>
<dbReference type="AlphaFoldDB" id="A0A9W6HW51"/>
<keyword evidence="3" id="KW-1185">Reference proteome</keyword>
<keyword evidence="1" id="KW-1133">Transmembrane helix</keyword>
<name>A0A9W6HW51_9ACTN</name>
<evidence type="ECO:0000313" key="2">
    <source>
        <dbReference type="EMBL" id="GLK06668.1"/>
    </source>
</evidence>
<gene>
    <name evidence="2" type="ORF">GCM10017600_00730</name>
</gene>
<comment type="caution">
    <text evidence="2">The sequence shown here is derived from an EMBL/GenBank/DDBJ whole genome shotgun (WGS) entry which is preliminary data.</text>
</comment>
<feature type="transmembrane region" description="Helical" evidence="1">
    <location>
        <begin position="174"/>
        <end position="193"/>
    </location>
</feature>
<reference evidence="2" key="2">
    <citation type="submission" date="2023-01" db="EMBL/GenBank/DDBJ databases">
        <authorList>
            <person name="Sun Q."/>
            <person name="Evtushenko L."/>
        </authorList>
    </citation>
    <scope>NUCLEOTIDE SEQUENCE</scope>
    <source>
        <strain evidence="2">VKM Ac-2007</strain>
    </source>
</reference>
<evidence type="ECO:0000256" key="1">
    <source>
        <dbReference type="SAM" id="Phobius"/>
    </source>
</evidence>
<sequence length="248" mass="25361">MIDVMRSEWTKMRSVRSTVWTLGAAGGLMLVVGVLGSLAVVSMQGGSGSYDQVSVSLAGLPFGALALATLGVIVISGEYRTGAIRVTLAAVPDRLRFLAAKTVVFTVVALVVGTAASFAAFLAGQAVFAGEGAAASLADPEVLRAVFGGGLYLTASGLLGLACGALIRHTPGAIVTVIALIMVLPVLAAVLTGETGRRIQEYVTSNAGSQITKVHPTGLAPWTGLAVYLLWVAVPFVVAAVLLRRRDA</sequence>
<feature type="transmembrane region" description="Helical" evidence="1">
    <location>
        <begin position="20"/>
        <end position="41"/>
    </location>
</feature>
<dbReference type="PANTHER" id="PTHR37305">
    <property type="entry name" value="INTEGRAL MEMBRANE PROTEIN-RELATED"/>
    <property type="match status" value="1"/>
</dbReference>
<feature type="transmembrane region" description="Helical" evidence="1">
    <location>
        <begin position="225"/>
        <end position="243"/>
    </location>
</feature>